<evidence type="ECO:0000256" key="1">
    <source>
        <dbReference type="ARBA" id="ARBA00023002"/>
    </source>
</evidence>
<dbReference type="CDD" id="cd19079">
    <property type="entry name" value="AKR_EcYajO-like"/>
    <property type="match status" value="1"/>
</dbReference>
<dbReference type="RefSeq" id="WP_176254209.1">
    <property type="nucleotide sequence ID" value="NZ_BAABXL010000001.1"/>
</dbReference>
<dbReference type="Pfam" id="PF00248">
    <property type="entry name" value="Aldo_ket_red"/>
    <property type="match status" value="1"/>
</dbReference>
<evidence type="ECO:0000313" key="4">
    <source>
        <dbReference type="Proteomes" id="UP001600894"/>
    </source>
</evidence>
<keyword evidence="4" id="KW-1185">Reference proteome</keyword>
<dbReference type="PANTHER" id="PTHR43364:SF4">
    <property type="entry name" value="NAD(P)-LINKED OXIDOREDUCTASE SUPERFAMILY PROTEIN"/>
    <property type="match status" value="1"/>
</dbReference>
<evidence type="ECO:0000259" key="2">
    <source>
        <dbReference type="Pfam" id="PF00248"/>
    </source>
</evidence>
<dbReference type="InterPro" id="IPR050523">
    <property type="entry name" value="AKR_Detox_Biosynth"/>
</dbReference>
<feature type="domain" description="NADP-dependent oxidoreductase" evidence="2">
    <location>
        <begin position="15"/>
        <end position="313"/>
    </location>
</feature>
<name>A0ABQ0AUJ5_9FIRM</name>
<sequence>MKYTELGKTGIKVSRICVGGMSFGKAAEDFHLWTLDQEKTTAMLAHALDLGVNFIDTANCYSHGTSELYIGHALKELQVARDQVVLASKVYFNEGKLKKEAVLREIDKTLQRLGTDYLDLYQIHRFDYDTPVEETMEALDSLVKSGKVRALGASAMYGYQFHNMQIAAEKNGWTQFSAMQNHYNLMYREDEREMIPICRQYGVSLIPYSPLAGGHLTHRGWTTESKRSQTDQTLRKKYDQAMENDLLIIDRVDEIAKKYNISMSQVALAWLWEKGVAAPIVGATSVPHFDDAVKAVDVSLSREDIVYLEEIYERHKIVGALPEE</sequence>
<organism evidence="3 4">
    <name type="scientific">Enterocloster alcoholdehydrogenati</name>
    <dbReference type="NCBI Taxonomy" id="2547410"/>
    <lineage>
        <taxon>Bacteria</taxon>
        <taxon>Bacillati</taxon>
        <taxon>Bacillota</taxon>
        <taxon>Clostridia</taxon>
        <taxon>Lachnospirales</taxon>
        <taxon>Lachnospiraceae</taxon>
        <taxon>Enterocloster</taxon>
    </lineage>
</organism>
<evidence type="ECO:0000313" key="3">
    <source>
        <dbReference type="EMBL" id="GAA6267688.1"/>
    </source>
</evidence>
<dbReference type="InterPro" id="IPR036812">
    <property type="entry name" value="NAD(P)_OxRdtase_dom_sf"/>
</dbReference>
<dbReference type="SUPFAM" id="SSF51430">
    <property type="entry name" value="NAD(P)-linked oxidoreductase"/>
    <property type="match status" value="1"/>
</dbReference>
<dbReference type="InterPro" id="IPR020471">
    <property type="entry name" value="AKR"/>
</dbReference>
<comment type="caution">
    <text evidence="3">The sequence shown here is derived from an EMBL/GenBank/DDBJ whole genome shotgun (WGS) entry which is preliminary data.</text>
</comment>
<dbReference type="EMBL" id="BAABXL010000001">
    <property type="protein sequence ID" value="GAA6267688.1"/>
    <property type="molecule type" value="Genomic_DNA"/>
</dbReference>
<dbReference type="PANTHER" id="PTHR43364">
    <property type="entry name" value="NADH-SPECIFIC METHYLGLYOXAL REDUCTASE-RELATED"/>
    <property type="match status" value="1"/>
</dbReference>
<gene>
    <name evidence="3" type="ORF">F130042H8_07480</name>
</gene>
<dbReference type="Gene3D" id="3.20.20.100">
    <property type="entry name" value="NADP-dependent oxidoreductase domain"/>
    <property type="match status" value="1"/>
</dbReference>
<reference evidence="3 4" key="1">
    <citation type="submission" date="2024-04" db="EMBL/GenBank/DDBJ databases">
        <title>Defined microbial consortia suppress multidrug-resistant proinflammatory Enterobacteriaceae via ecological control.</title>
        <authorList>
            <person name="Furuichi M."/>
            <person name="Kawaguchi T."/>
            <person name="Pust M."/>
            <person name="Yasuma K."/>
            <person name="Plichta D."/>
            <person name="Hasegawa N."/>
            <person name="Ohya T."/>
            <person name="Bhattarai S."/>
            <person name="Sasajima S."/>
            <person name="Aoto Y."/>
            <person name="Tuganbaev T."/>
            <person name="Yaginuma M."/>
            <person name="Ueda M."/>
            <person name="Okahashi N."/>
            <person name="Amafuji K."/>
            <person name="Kiridooshi Y."/>
            <person name="Sugita K."/>
            <person name="Strazar M."/>
            <person name="Skelly A."/>
            <person name="Suda W."/>
            <person name="Hattori M."/>
            <person name="Nakamoto N."/>
            <person name="Caballero S."/>
            <person name="Norman J."/>
            <person name="Olle B."/>
            <person name="Tanoue T."/>
            <person name="Arita M."/>
            <person name="Bucci V."/>
            <person name="Atarashi K."/>
            <person name="Xavier R."/>
            <person name="Honda K."/>
        </authorList>
    </citation>
    <scope>NUCLEOTIDE SEQUENCE [LARGE SCALE GENOMIC DNA]</scope>
    <source>
        <strain evidence="4">f13</strain>
    </source>
</reference>
<dbReference type="PRINTS" id="PR00069">
    <property type="entry name" value="ALDKETRDTASE"/>
</dbReference>
<accession>A0ABQ0AUJ5</accession>
<dbReference type="InterPro" id="IPR023210">
    <property type="entry name" value="NADP_OxRdtase_dom"/>
</dbReference>
<proteinExistence type="predicted"/>
<protein>
    <submittedName>
        <fullName evidence="3">Aldo/keto reductase</fullName>
    </submittedName>
</protein>
<dbReference type="Proteomes" id="UP001600894">
    <property type="component" value="Unassembled WGS sequence"/>
</dbReference>
<keyword evidence="1" id="KW-0560">Oxidoreductase</keyword>